<dbReference type="Gene3D" id="3.40.50.300">
    <property type="entry name" value="P-loop containing nucleotide triphosphate hydrolases"/>
    <property type="match status" value="1"/>
</dbReference>
<feature type="domain" description="DNA polymerase III delta N-terminal" evidence="9">
    <location>
        <begin position="22"/>
        <end position="146"/>
    </location>
</feature>
<keyword evidence="12" id="KW-1185">Reference proteome</keyword>
<dbReference type="Proteomes" id="UP000195437">
    <property type="component" value="Chromosome"/>
</dbReference>
<dbReference type="PANTHER" id="PTHR34388">
    <property type="entry name" value="DNA POLYMERASE III SUBUNIT DELTA"/>
    <property type="match status" value="1"/>
</dbReference>
<dbReference type="EC" id="2.7.7.7" evidence="1"/>
<organism evidence="11 12">
    <name type="scientific">Tumebacillus avium</name>
    <dbReference type="NCBI Taxonomy" id="1903704"/>
    <lineage>
        <taxon>Bacteria</taxon>
        <taxon>Bacillati</taxon>
        <taxon>Bacillota</taxon>
        <taxon>Bacilli</taxon>
        <taxon>Bacillales</taxon>
        <taxon>Alicyclobacillaceae</taxon>
        <taxon>Tumebacillus</taxon>
    </lineage>
</organism>
<dbReference type="Pfam" id="PF21694">
    <property type="entry name" value="DNA_pol3_delta_C"/>
    <property type="match status" value="1"/>
</dbReference>
<evidence type="ECO:0000256" key="3">
    <source>
        <dbReference type="ARBA" id="ARBA00022679"/>
    </source>
</evidence>
<comment type="catalytic activity">
    <reaction evidence="8">
        <text>DNA(n) + a 2'-deoxyribonucleoside 5'-triphosphate = DNA(n+1) + diphosphate</text>
        <dbReference type="Rhea" id="RHEA:22508"/>
        <dbReference type="Rhea" id="RHEA-COMP:17339"/>
        <dbReference type="Rhea" id="RHEA-COMP:17340"/>
        <dbReference type="ChEBI" id="CHEBI:33019"/>
        <dbReference type="ChEBI" id="CHEBI:61560"/>
        <dbReference type="ChEBI" id="CHEBI:173112"/>
        <dbReference type="EC" id="2.7.7.7"/>
    </reaction>
</comment>
<dbReference type="SUPFAM" id="SSF48019">
    <property type="entry name" value="post-AAA+ oligomerization domain-like"/>
    <property type="match status" value="1"/>
</dbReference>
<evidence type="ECO:0000256" key="1">
    <source>
        <dbReference type="ARBA" id="ARBA00012417"/>
    </source>
</evidence>
<dbReference type="SUPFAM" id="SSF52540">
    <property type="entry name" value="P-loop containing nucleoside triphosphate hydrolases"/>
    <property type="match status" value="1"/>
</dbReference>
<dbReference type="RefSeq" id="WP_087457363.1">
    <property type="nucleotide sequence ID" value="NZ_CP021434.1"/>
</dbReference>
<evidence type="ECO:0000256" key="2">
    <source>
        <dbReference type="ARBA" id="ARBA00017703"/>
    </source>
</evidence>
<dbReference type="GO" id="GO:0003677">
    <property type="term" value="F:DNA binding"/>
    <property type="evidence" value="ECO:0007669"/>
    <property type="project" value="InterPro"/>
</dbReference>
<dbReference type="OrthoDB" id="9775929at2"/>
<evidence type="ECO:0000313" key="12">
    <source>
        <dbReference type="Proteomes" id="UP000195437"/>
    </source>
</evidence>
<dbReference type="InterPro" id="IPR027417">
    <property type="entry name" value="P-loop_NTPase"/>
</dbReference>
<name>A0A1Y0INB8_9BACL</name>
<dbReference type="EMBL" id="CP021434">
    <property type="protein sequence ID" value="ARU61997.1"/>
    <property type="molecule type" value="Genomic_DNA"/>
</dbReference>
<dbReference type="GO" id="GO:0006261">
    <property type="term" value="P:DNA-templated DNA replication"/>
    <property type="evidence" value="ECO:0007669"/>
    <property type="project" value="TreeGrafter"/>
</dbReference>
<dbReference type="GO" id="GO:0009360">
    <property type="term" value="C:DNA polymerase III complex"/>
    <property type="evidence" value="ECO:0007669"/>
    <property type="project" value="InterPro"/>
</dbReference>
<dbReference type="PANTHER" id="PTHR34388:SF1">
    <property type="entry name" value="DNA POLYMERASE III SUBUNIT DELTA"/>
    <property type="match status" value="1"/>
</dbReference>
<proteinExistence type="inferred from homology"/>
<dbReference type="InterPro" id="IPR005790">
    <property type="entry name" value="DNA_polIII_delta"/>
</dbReference>
<keyword evidence="5" id="KW-0235">DNA replication</keyword>
<evidence type="ECO:0000313" key="11">
    <source>
        <dbReference type="EMBL" id="ARU61997.1"/>
    </source>
</evidence>
<protein>
    <recommendedName>
        <fullName evidence="2">DNA polymerase III subunit delta</fullName>
        <ecNumber evidence="1">2.7.7.7</ecNumber>
    </recommendedName>
</protein>
<dbReference type="Gene3D" id="1.10.8.60">
    <property type="match status" value="1"/>
</dbReference>
<sequence>MGALSFRDVMGELKKGVLRGVYLLYGTEALLIDDLVQRIQQQALPGGVDDFNYTRIHYDETPIQMAVQEAETIPFMSEQKVVHVQNCLAFTAGKSPRVDHDPDALQRYIENPAPYTTLILTVNAEKLDERKKLTKAAQKSACVVQFTALKENECRDWIAAEVRRQGVGITPDGIARLILSVGTNLRLLRSEIEKLALYAGEGGTIDEASVDALATRTMEQNIFVFIDEVVRVRIDKAMRMMYDLLKNKEEPIKLLFMITRQVRIMHQVKVQSGRGYSLQQIAQQVGAHPYATKVAKEQGNRFSAKVLERLLQDLAEIDYKIKTGQLNDRTALEMFLLSLPQKVS</sequence>
<evidence type="ECO:0000256" key="6">
    <source>
        <dbReference type="ARBA" id="ARBA00022932"/>
    </source>
</evidence>
<accession>A0A1Y0INB8</accession>
<keyword evidence="6" id="KW-0239">DNA-directed DNA polymerase</keyword>
<gene>
    <name evidence="11" type="ORF">CBW65_14030</name>
</gene>
<dbReference type="AlphaFoldDB" id="A0A1Y0INB8"/>
<dbReference type="KEGG" id="tum:CBW65_14030"/>
<comment type="similarity">
    <text evidence="7">Belongs to the DNA polymerase HolA subunit family.</text>
</comment>
<evidence type="ECO:0000256" key="4">
    <source>
        <dbReference type="ARBA" id="ARBA00022695"/>
    </source>
</evidence>
<feature type="domain" description="DNA polymerase III delta subunit-like C-terminal" evidence="10">
    <location>
        <begin position="219"/>
        <end position="338"/>
    </location>
</feature>
<dbReference type="Pfam" id="PF06144">
    <property type="entry name" value="DNA_pol3_delta"/>
    <property type="match status" value="1"/>
</dbReference>
<dbReference type="InterPro" id="IPR048466">
    <property type="entry name" value="DNA_pol3_delta-like_C"/>
</dbReference>
<dbReference type="GO" id="GO:0003887">
    <property type="term" value="F:DNA-directed DNA polymerase activity"/>
    <property type="evidence" value="ECO:0007669"/>
    <property type="project" value="UniProtKB-KW"/>
</dbReference>
<keyword evidence="3" id="KW-0808">Transferase</keyword>
<evidence type="ECO:0000259" key="9">
    <source>
        <dbReference type="Pfam" id="PF06144"/>
    </source>
</evidence>
<evidence type="ECO:0000256" key="7">
    <source>
        <dbReference type="ARBA" id="ARBA00034754"/>
    </source>
</evidence>
<evidence type="ECO:0000256" key="8">
    <source>
        <dbReference type="ARBA" id="ARBA00049244"/>
    </source>
</evidence>
<dbReference type="NCBIfam" id="TIGR01128">
    <property type="entry name" value="holA"/>
    <property type="match status" value="1"/>
</dbReference>
<evidence type="ECO:0000256" key="5">
    <source>
        <dbReference type="ARBA" id="ARBA00022705"/>
    </source>
</evidence>
<evidence type="ECO:0000259" key="10">
    <source>
        <dbReference type="Pfam" id="PF21694"/>
    </source>
</evidence>
<dbReference type="Gene3D" id="1.20.272.10">
    <property type="match status" value="1"/>
</dbReference>
<reference evidence="12" key="1">
    <citation type="submission" date="2017-05" db="EMBL/GenBank/DDBJ databases">
        <authorList>
            <person name="Sung H."/>
        </authorList>
    </citation>
    <scope>NUCLEOTIDE SEQUENCE [LARGE SCALE GENOMIC DNA]</scope>
    <source>
        <strain evidence="12">AR23208</strain>
    </source>
</reference>
<keyword evidence="4" id="KW-0548">Nucleotidyltransferase</keyword>
<dbReference type="InterPro" id="IPR010372">
    <property type="entry name" value="DNA_pol3_delta_N"/>
</dbReference>
<dbReference type="InterPro" id="IPR008921">
    <property type="entry name" value="DNA_pol3_clamp-load_cplx_C"/>
</dbReference>